<feature type="transmembrane region" description="Helical" evidence="2">
    <location>
        <begin position="39"/>
        <end position="61"/>
    </location>
</feature>
<feature type="transmembrane region" description="Helical" evidence="2">
    <location>
        <begin position="6"/>
        <end position="27"/>
    </location>
</feature>
<dbReference type="Proteomes" id="UP000632322">
    <property type="component" value="Unassembled WGS sequence"/>
</dbReference>
<keyword evidence="2" id="KW-1133">Transmembrane helix</keyword>
<evidence type="ECO:0000313" key="4">
    <source>
        <dbReference type="Proteomes" id="UP000632322"/>
    </source>
</evidence>
<evidence type="ECO:0000256" key="1">
    <source>
        <dbReference type="SAM" id="MobiDB-lite"/>
    </source>
</evidence>
<evidence type="ECO:0000313" key="3">
    <source>
        <dbReference type="EMBL" id="GGC28412.1"/>
    </source>
</evidence>
<evidence type="ECO:0000256" key="2">
    <source>
        <dbReference type="SAM" id="Phobius"/>
    </source>
</evidence>
<keyword evidence="4" id="KW-1185">Reference proteome</keyword>
<dbReference type="RefSeq" id="WP_181270611.1">
    <property type="nucleotide sequence ID" value="NZ_BMJG01000001.1"/>
</dbReference>
<keyword evidence="2" id="KW-0812">Transmembrane</keyword>
<accession>A0ABQ1LXN8</accession>
<comment type="caution">
    <text evidence="3">The sequence shown here is derived from an EMBL/GenBank/DDBJ whole genome shotgun (WGS) entry which is preliminary data.</text>
</comment>
<gene>
    <name evidence="3" type="ORF">GCM10010974_08640</name>
</gene>
<organism evidence="3 4">
    <name type="scientific">Brevibacterium sediminis</name>
    <dbReference type="NCBI Taxonomy" id="1857024"/>
    <lineage>
        <taxon>Bacteria</taxon>
        <taxon>Bacillati</taxon>
        <taxon>Actinomycetota</taxon>
        <taxon>Actinomycetes</taxon>
        <taxon>Micrococcales</taxon>
        <taxon>Brevibacteriaceae</taxon>
        <taxon>Brevibacterium</taxon>
    </lineage>
</organism>
<reference evidence="4" key="1">
    <citation type="journal article" date="2019" name="Int. J. Syst. Evol. Microbiol.">
        <title>The Global Catalogue of Microorganisms (GCM) 10K type strain sequencing project: providing services to taxonomists for standard genome sequencing and annotation.</title>
        <authorList>
            <consortium name="The Broad Institute Genomics Platform"/>
            <consortium name="The Broad Institute Genome Sequencing Center for Infectious Disease"/>
            <person name="Wu L."/>
            <person name="Ma J."/>
        </authorList>
    </citation>
    <scope>NUCLEOTIDE SEQUENCE [LARGE SCALE GENOMIC DNA]</scope>
    <source>
        <strain evidence="4">CGMCC 1.15472</strain>
    </source>
</reference>
<feature type="region of interest" description="Disordered" evidence="1">
    <location>
        <begin position="72"/>
        <end position="110"/>
    </location>
</feature>
<evidence type="ECO:0008006" key="5">
    <source>
        <dbReference type="Google" id="ProtNLM"/>
    </source>
</evidence>
<dbReference type="EMBL" id="BMJG01000001">
    <property type="protein sequence ID" value="GGC28412.1"/>
    <property type="molecule type" value="Genomic_DNA"/>
</dbReference>
<protein>
    <recommendedName>
        <fullName evidence="5">DUF4190 domain-containing protein</fullName>
    </recommendedName>
</protein>
<sequence>MALIPFVSIFTAIPAAIVAAVFGIIGIRRVRRSVATNRSSALVGLIAARLAVILAIVSSIVGRNLINQISSDRAEGTSSEAADSSPDAEAAALEEERANSIPLPDDEAKFDGQMPDDILGGVYQATQCEGDVTVTVSDLYADRDDNRDLLCLDAVYINDATEPRNAQRHDFTLQTVDNSADRFGATVPMTREGGMPNATLETQEKTEGQVCFAPSDTSSAVVLVFETISPAGRAADCLDHGSLTTAKPKLTQIRRGRKGVRGRSELVVPTFGLVGQVN</sequence>
<proteinExistence type="predicted"/>
<keyword evidence="2" id="KW-0472">Membrane</keyword>
<name>A0ABQ1LXN8_9MICO</name>
<feature type="compositionally biased region" description="Low complexity" evidence="1">
    <location>
        <begin position="78"/>
        <end position="91"/>
    </location>
</feature>